<evidence type="ECO:0000313" key="2">
    <source>
        <dbReference type="Proteomes" id="UP000616779"/>
    </source>
</evidence>
<proteinExistence type="predicted"/>
<dbReference type="EMBL" id="WHOA01000125">
    <property type="protein sequence ID" value="NOU73438.1"/>
    <property type="molecule type" value="Genomic_DNA"/>
</dbReference>
<keyword evidence="2" id="KW-1185">Reference proteome</keyword>
<dbReference type="Proteomes" id="UP000616779">
    <property type="component" value="Unassembled WGS sequence"/>
</dbReference>
<protein>
    <submittedName>
        <fullName evidence="1">Uncharacterized protein</fullName>
    </submittedName>
</protein>
<accession>A0ABX1XXY6</accession>
<gene>
    <name evidence="1" type="ORF">GC098_18760</name>
</gene>
<dbReference type="RefSeq" id="WP_171644846.1">
    <property type="nucleotide sequence ID" value="NZ_WHOA01000125.1"/>
</dbReference>
<evidence type="ECO:0000313" key="1">
    <source>
        <dbReference type="EMBL" id="NOU73438.1"/>
    </source>
</evidence>
<reference evidence="1 2" key="1">
    <citation type="submission" date="2019-10" db="EMBL/GenBank/DDBJ databases">
        <title>Description of Paenibacillus terrestris sp. nov.</title>
        <authorList>
            <person name="Carlier A."/>
            <person name="Qi S."/>
        </authorList>
    </citation>
    <scope>NUCLEOTIDE SEQUENCE [LARGE SCALE GENOMIC DNA]</scope>
    <source>
        <strain evidence="1 2">LMG 31458</strain>
    </source>
</reference>
<organism evidence="1 2">
    <name type="scientific">Paenibacillus phytorum</name>
    <dbReference type="NCBI Taxonomy" id="2654977"/>
    <lineage>
        <taxon>Bacteria</taxon>
        <taxon>Bacillati</taxon>
        <taxon>Bacillota</taxon>
        <taxon>Bacilli</taxon>
        <taxon>Bacillales</taxon>
        <taxon>Paenibacillaceae</taxon>
        <taxon>Paenibacillus</taxon>
    </lineage>
</organism>
<comment type="caution">
    <text evidence="1">The sequence shown here is derived from an EMBL/GenBank/DDBJ whole genome shotgun (WGS) entry which is preliminary data.</text>
</comment>
<name>A0ABX1XXY6_9BACL</name>
<sequence>MGLFDIFKGKSWEEENAFTGKTPPCPHCGEPLRKKYVYSDMCCENMSCPDFYGSKEDDTDESESLSVYDAAQIWASNGKDEDYTFGYSEEELEDAL</sequence>